<dbReference type="InterPro" id="IPR036249">
    <property type="entry name" value="Thioredoxin-like_sf"/>
</dbReference>
<sequence length="274" mass="30807">MEDSLSIAKDEKSIGEIAQALDSLKDYSRRGIFLELLEQSKSLANCWSKFLVVRDFLSEEKMDSLIVVLKERFPHSRKIQMLPQMRRAPAATEASRQAQARWNAIVNQKMGRPVAVPARPKVDSTVIRGIEPYRVGDKVSGLALKGLDGKIISPGDIGADYILVDFWASWCGPCRKEIPYLKAALNVYPEELGVYAISIDSEEGAWKESISTDKSEVFTHVFLGYDTQESLVMRARFGIKFIPSNFLLDREGTIIATNLYKDALIKKMEELKGK</sequence>
<dbReference type="AlphaFoldDB" id="A0A645C8X4"/>
<protein>
    <submittedName>
        <fullName evidence="6">Thiol-disulfide oxidoreductase ResA</fullName>
    </submittedName>
</protein>
<feature type="domain" description="Thioredoxin" evidence="5">
    <location>
        <begin position="133"/>
        <end position="274"/>
    </location>
</feature>
<dbReference type="Gene3D" id="3.40.30.10">
    <property type="entry name" value="Glutaredoxin"/>
    <property type="match status" value="1"/>
</dbReference>
<name>A0A645C8X4_9ZZZZ</name>
<dbReference type="GO" id="GO:0017004">
    <property type="term" value="P:cytochrome complex assembly"/>
    <property type="evidence" value="ECO:0007669"/>
    <property type="project" value="UniProtKB-KW"/>
</dbReference>
<evidence type="ECO:0000259" key="5">
    <source>
        <dbReference type="PROSITE" id="PS51352"/>
    </source>
</evidence>
<evidence type="ECO:0000256" key="2">
    <source>
        <dbReference type="ARBA" id="ARBA00022748"/>
    </source>
</evidence>
<accession>A0A645C8X4</accession>
<dbReference type="CDD" id="cd02966">
    <property type="entry name" value="TlpA_like_family"/>
    <property type="match status" value="1"/>
</dbReference>
<organism evidence="6">
    <name type="scientific">bioreactor metagenome</name>
    <dbReference type="NCBI Taxonomy" id="1076179"/>
    <lineage>
        <taxon>unclassified sequences</taxon>
        <taxon>metagenomes</taxon>
        <taxon>ecological metagenomes</taxon>
    </lineage>
</organism>
<dbReference type="InterPro" id="IPR050553">
    <property type="entry name" value="Thioredoxin_ResA/DsbE_sf"/>
</dbReference>
<keyword evidence="2" id="KW-0201">Cytochrome c-type biogenesis</keyword>
<keyword evidence="3" id="KW-1015">Disulfide bond</keyword>
<evidence type="ECO:0000256" key="1">
    <source>
        <dbReference type="ARBA" id="ARBA00004196"/>
    </source>
</evidence>
<dbReference type="GO" id="GO:0016209">
    <property type="term" value="F:antioxidant activity"/>
    <property type="evidence" value="ECO:0007669"/>
    <property type="project" value="InterPro"/>
</dbReference>
<dbReference type="InterPro" id="IPR013766">
    <property type="entry name" value="Thioredoxin_domain"/>
</dbReference>
<dbReference type="PROSITE" id="PS00194">
    <property type="entry name" value="THIOREDOXIN_1"/>
    <property type="match status" value="1"/>
</dbReference>
<dbReference type="EMBL" id="VSSQ01024977">
    <property type="protein sequence ID" value="MPM72813.1"/>
    <property type="molecule type" value="Genomic_DNA"/>
</dbReference>
<dbReference type="GO" id="GO:0030313">
    <property type="term" value="C:cell envelope"/>
    <property type="evidence" value="ECO:0007669"/>
    <property type="project" value="UniProtKB-SubCell"/>
</dbReference>
<dbReference type="SUPFAM" id="SSF52833">
    <property type="entry name" value="Thioredoxin-like"/>
    <property type="match status" value="1"/>
</dbReference>
<evidence type="ECO:0000256" key="3">
    <source>
        <dbReference type="ARBA" id="ARBA00023157"/>
    </source>
</evidence>
<dbReference type="PANTHER" id="PTHR42852">
    <property type="entry name" value="THIOL:DISULFIDE INTERCHANGE PROTEIN DSBE"/>
    <property type="match status" value="1"/>
</dbReference>
<dbReference type="GO" id="GO:0016491">
    <property type="term" value="F:oxidoreductase activity"/>
    <property type="evidence" value="ECO:0007669"/>
    <property type="project" value="InterPro"/>
</dbReference>
<reference evidence="6" key="1">
    <citation type="submission" date="2019-08" db="EMBL/GenBank/DDBJ databases">
        <authorList>
            <person name="Kucharzyk K."/>
            <person name="Murdoch R.W."/>
            <person name="Higgins S."/>
            <person name="Loffler F."/>
        </authorList>
    </citation>
    <scope>NUCLEOTIDE SEQUENCE</scope>
</reference>
<gene>
    <name evidence="6" type="primary">resA_101</name>
    <name evidence="6" type="ORF">SDC9_119789</name>
</gene>
<dbReference type="Pfam" id="PF00578">
    <property type="entry name" value="AhpC-TSA"/>
    <property type="match status" value="1"/>
</dbReference>
<proteinExistence type="predicted"/>
<dbReference type="InterPro" id="IPR000866">
    <property type="entry name" value="AhpC/TSA"/>
</dbReference>
<dbReference type="PROSITE" id="PS51352">
    <property type="entry name" value="THIOREDOXIN_2"/>
    <property type="match status" value="1"/>
</dbReference>
<dbReference type="InterPro" id="IPR017937">
    <property type="entry name" value="Thioredoxin_CS"/>
</dbReference>
<evidence type="ECO:0000256" key="4">
    <source>
        <dbReference type="ARBA" id="ARBA00023284"/>
    </source>
</evidence>
<comment type="subcellular location">
    <subcellularLocation>
        <location evidence="1">Cell envelope</location>
    </subcellularLocation>
</comment>
<evidence type="ECO:0000313" key="6">
    <source>
        <dbReference type="EMBL" id="MPM72813.1"/>
    </source>
</evidence>
<comment type="caution">
    <text evidence="6">The sequence shown here is derived from an EMBL/GenBank/DDBJ whole genome shotgun (WGS) entry which is preliminary data.</text>
</comment>
<dbReference type="PANTHER" id="PTHR42852:SF6">
    <property type="entry name" value="THIOL:DISULFIDE INTERCHANGE PROTEIN DSBE"/>
    <property type="match status" value="1"/>
</dbReference>
<keyword evidence="4" id="KW-0676">Redox-active center</keyword>